<name>A0A7S0EJC6_9CRYP</name>
<feature type="compositionally biased region" description="Low complexity" evidence="3">
    <location>
        <begin position="387"/>
        <end position="410"/>
    </location>
</feature>
<protein>
    <submittedName>
        <fullName evidence="6">Uncharacterized protein</fullName>
    </submittedName>
</protein>
<dbReference type="PANTHER" id="PTHR45614:SF274">
    <property type="entry name" value="MYB-LIKE DNA-BINDING PROTEIN"/>
    <property type="match status" value="1"/>
</dbReference>
<feature type="compositionally biased region" description="Low complexity" evidence="3">
    <location>
        <begin position="338"/>
        <end position="364"/>
    </location>
</feature>
<organism evidence="6">
    <name type="scientific">Hanusia phi</name>
    <dbReference type="NCBI Taxonomy" id="3032"/>
    <lineage>
        <taxon>Eukaryota</taxon>
        <taxon>Cryptophyceae</taxon>
        <taxon>Pyrenomonadales</taxon>
        <taxon>Geminigeraceae</taxon>
        <taxon>Hanusia</taxon>
    </lineage>
</organism>
<keyword evidence="1" id="KW-0677">Repeat</keyword>
<feature type="compositionally biased region" description="Basic and acidic residues" evidence="3">
    <location>
        <begin position="259"/>
        <end position="272"/>
    </location>
</feature>
<evidence type="ECO:0000256" key="3">
    <source>
        <dbReference type="SAM" id="MobiDB-lite"/>
    </source>
</evidence>
<feature type="compositionally biased region" description="Low complexity" evidence="3">
    <location>
        <begin position="183"/>
        <end position="201"/>
    </location>
</feature>
<evidence type="ECO:0000256" key="2">
    <source>
        <dbReference type="ARBA" id="ARBA00023125"/>
    </source>
</evidence>
<feature type="domain" description="Myb-like" evidence="4">
    <location>
        <begin position="61"/>
        <end position="111"/>
    </location>
</feature>
<feature type="domain" description="HTH myb-type" evidence="5">
    <location>
        <begin position="13"/>
        <end position="60"/>
    </location>
</feature>
<dbReference type="SUPFAM" id="SSF46689">
    <property type="entry name" value="Homeodomain-like"/>
    <property type="match status" value="1"/>
</dbReference>
<proteinExistence type="predicted"/>
<dbReference type="EMBL" id="HBEO01017585">
    <property type="protein sequence ID" value="CAD8486823.1"/>
    <property type="molecule type" value="Transcribed_RNA"/>
</dbReference>
<dbReference type="PANTHER" id="PTHR45614">
    <property type="entry name" value="MYB PROTEIN-RELATED"/>
    <property type="match status" value="1"/>
</dbReference>
<dbReference type="Pfam" id="PF13921">
    <property type="entry name" value="Myb_DNA-bind_6"/>
    <property type="match status" value="1"/>
</dbReference>
<dbReference type="InterPro" id="IPR001005">
    <property type="entry name" value="SANT/Myb"/>
</dbReference>
<evidence type="ECO:0000259" key="4">
    <source>
        <dbReference type="PROSITE" id="PS50090"/>
    </source>
</evidence>
<evidence type="ECO:0000313" key="6">
    <source>
        <dbReference type="EMBL" id="CAD8486823.1"/>
    </source>
</evidence>
<feature type="region of interest" description="Disordered" evidence="3">
    <location>
        <begin position="338"/>
        <end position="465"/>
    </location>
</feature>
<feature type="region of interest" description="Disordered" evidence="3">
    <location>
        <begin position="251"/>
        <end position="281"/>
    </location>
</feature>
<dbReference type="PROSITE" id="PS50090">
    <property type="entry name" value="MYB_LIKE"/>
    <property type="match status" value="2"/>
</dbReference>
<sequence>MDLNLSLDPNADNRRPWSQEEDDLIVQLVKEHGLRKWAIVASQLKGRSGKQCRERYKNQLDPSIRKDPWTDEEDKMICIAQSKFGNRWTEIAKYLPGRTDNSIKNHWYSTLQRKSEGILRNAGPTDETFLAQRPGNAMPTNTKTSTANKSSPGTRKSPAKKSPRMNASRPAPIATNQTNLEKGSGSHSLRSLSRSRPASSHVQNDPFPQSDMFPEEPLFSNSPFDNPFGSFFRSPSGTPLTRSVARRFLMNSGFTPKSGRSDSGRAAKHLGEETEPASARVRSSRIANHLVDFNNLASGLTPSLSDSPLLSGLLQTPNFDNIDIGGFFGDTVVDVPRSTRSARSPRSARSTRSTFSPSSFLSSPHFNESRTPQSKRRSNATMAKENAAASSSSSRFRSPRSVAAAAAAAANEGNRDESFSRKRPAPPPLQVDEEVKSGPASKRSATRASPNGSGRPPRSTRSARR</sequence>
<gene>
    <name evidence="6" type="ORF">HPHI1048_LOCUS11942</name>
</gene>
<accession>A0A7S0EJC6</accession>
<dbReference type="Gene3D" id="1.10.10.60">
    <property type="entry name" value="Homeodomain-like"/>
    <property type="match status" value="2"/>
</dbReference>
<dbReference type="InterPro" id="IPR017930">
    <property type="entry name" value="Myb_dom"/>
</dbReference>
<dbReference type="InterPro" id="IPR050560">
    <property type="entry name" value="MYB_TF"/>
</dbReference>
<dbReference type="FunFam" id="1.10.10.60:FF:000010">
    <property type="entry name" value="Transcriptional activator Myb isoform A"/>
    <property type="match status" value="1"/>
</dbReference>
<dbReference type="PROSITE" id="PS51294">
    <property type="entry name" value="HTH_MYB"/>
    <property type="match status" value="2"/>
</dbReference>
<feature type="region of interest" description="Disordered" evidence="3">
    <location>
        <begin position="118"/>
        <end position="220"/>
    </location>
</feature>
<evidence type="ECO:0000259" key="5">
    <source>
        <dbReference type="PROSITE" id="PS51294"/>
    </source>
</evidence>
<dbReference type="GO" id="GO:0000978">
    <property type="term" value="F:RNA polymerase II cis-regulatory region sequence-specific DNA binding"/>
    <property type="evidence" value="ECO:0007669"/>
    <property type="project" value="TreeGrafter"/>
</dbReference>
<keyword evidence="2" id="KW-0238">DNA-binding</keyword>
<dbReference type="AlphaFoldDB" id="A0A7S0EJC6"/>
<feature type="domain" description="Myb-like" evidence="4">
    <location>
        <begin position="13"/>
        <end position="60"/>
    </location>
</feature>
<dbReference type="InterPro" id="IPR009057">
    <property type="entry name" value="Homeodomain-like_sf"/>
</dbReference>
<dbReference type="SMART" id="SM00717">
    <property type="entry name" value="SANT"/>
    <property type="match status" value="2"/>
</dbReference>
<feature type="domain" description="HTH myb-type" evidence="5">
    <location>
        <begin position="61"/>
        <end position="115"/>
    </location>
</feature>
<dbReference type="GO" id="GO:0005634">
    <property type="term" value="C:nucleus"/>
    <property type="evidence" value="ECO:0007669"/>
    <property type="project" value="TreeGrafter"/>
</dbReference>
<feature type="compositionally biased region" description="Low complexity" evidence="3">
    <location>
        <begin position="140"/>
        <end position="151"/>
    </location>
</feature>
<dbReference type="GO" id="GO:0000981">
    <property type="term" value="F:DNA-binding transcription factor activity, RNA polymerase II-specific"/>
    <property type="evidence" value="ECO:0007669"/>
    <property type="project" value="TreeGrafter"/>
</dbReference>
<dbReference type="CDD" id="cd00167">
    <property type="entry name" value="SANT"/>
    <property type="match status" value="2"/>
</dbReference>
<reference evidence="6" key="1">
    <citation type="submission" date="2021-01" db="EMBL/GenBank/DDBJ databases">
        <authorList>
            <person name="Corre E."/>
            <person name="Pelletier E."/>
            <person name="Niang G."/>
            <person name="Scheremetjew M."/>
            <person name="Finn R."/>
            <person name="Kale V."/>
            <person name="Holt S."/>
            <person name="Cochrane G."/>
            <person name="Meng A."/>
            <person name="Brown T."/>
            <person name="Cohen L."/>
        </authorList>
    </citation>
    <scope>NUCLEOTIDE SEQUENCE</scope>
    <source>
        <strain evidence="6">CCMP325</strain>
    </source>
</reference>
<evidence type="ECO:0000256" key="1">
    <source>
        <dbReference type="ARBA" id="ARBA00022737"/>
    </source>
</evidence>